<dbReference type="PANTHER" id="PTHR46902">
    <property type="entry name" value="DOMON DOMAIN-CONTAINING PROTEIN FRRS1L"/>
    <property type="match status" value="1"/>
</dbReference>
<proteinExistence type="predicted"/>
<protein>
    <recommendedName>
        <fullName evidence="3">DOMON domain-containing protein</fullName>
    </recommendedName>
</protein>
<dbReference type="Pfam" id="PF03351">
    <property type="entry name" value="DOMON"/>
    <property type="match status" value="1"/>
</dbReference>
<dbReference type="InterPro" id="IPR042789">
    <property type="entry name" value="FRRS1L"/>
</dbReference>
<evidence type="ECO:0000256" key="1">
    <source>
        <dbReference type="SAM" id="MobiDB-lite"/>
    </source>
</evidence>
<sequence length="407" mass="46688">MYVLCAFSYTYFLVYGFLNILFVDAARRDYKACRQGVVPLHHVFRMDWSDKTTAQICKTQTKHVSLYRIPSKRKEPEFIQVVLTKPWDVSKVMVTFSGTVHDVSSHDSSFSVLSCAENHDTVLLQQTGNKTYCVHFLVNLHTKSSNIGRLWVTEKNGKVKGMSIKMNHKGVRPNASRFRRSHQEMPSLQYGNSSEKMSDISECGNTRSCYRYDKTNSQCGHMECSYFLSYTYKKTPEQTEYEFDMELSGRSSGWIAVGFSSDQQMMGDALICKTNAATREISVRAYQITMRHSLPTPKDGFVSNLTSSVQRNGYLYCRFQFRSGQDQIMEMTNDWFQLYAKGPITHNSNDGGISKHQETPLMSDYKISLIKSVDKMNVYTSAGSYVTSGPILWFLTWTFFTIILFFS</sequence>
<dbReference type="OMA" id="EMTNDWF"/>
<evidence type="ECO:0000313" key="5">
    <source>
        <dbReference type="Proteomes" id="UP000005408"/>
    </source>
</evidence>
<dbReference type="PROSITE" id="PS50836">
    <property type="entry name" value="DOMON"/>
    <property type="match status" value="1"/>
</dbReference>
<evidence type="ECO:0000256" key="2">
    <source>
        <dbReference type="SAM" id="Phobius"/>
    </source>
</evidence>
<feature type="region of interest" description="Disordered" evidence="1">
    <location>
        <begin position="172"/>
        <end position="193"/>
    </location>
</feature>
<keyword evidence="5" id="KW-1185">Reference proteome</keyword>
<dbReference type="AlphaFoldDB" id="A0A8W8MTJ0"/>
<dbReference type="GO" id="GO:0099072">
    <property type="term" value="P:regulation of postsynaptic membrane neurotransmitter receptor levels"/>
    <property type="evidence" value="ECO:0007669"/>
    <property type="project" value="TreeGrafter"/>
</dbReference>
<keyword evidence="2" id="KW-0812">Transmembrane</keyword>
<accession>A0A8W8MTJ0</accession>
<reference evidence="4" key="1">
    <citation type="submission" date="2022-08" db="UniProtKB">
        <authorList>
            <consortium name="EnsemblMetazoa"/>
        </authorList>
    </citation>
    <scope>IDENTIFICATION</scope>
    <source>
        <strain evidence="4">05x7-T-G4-1.051#20</strain>
    </source>
</reference>
<keyword evidence="2" id="KW-1133">Transmembrane helix</keyword>
<evidence type="ECO:0000313" key="4">
    <source>
        <dbReference type="EnsemblMetazoa" id="G34988.3:cds"/>
    </source>
</evidence>
<feature type="transmembrane region" description="Helical" evidence="2">
    <location>
        <begin position="385"/>
        <end position="406"/>
    </location>
</feature>
<feature type="domain" description="DOMON" evidence="3">
    <location>
        <begin position="224"/>
        <end position="342"/>
    </location>
</feature>
<dbReference type="GO" id="GO:1900449">
    <property type="term" value="P:regulation of glutamate receptor signaling pathway"/>
    <property type="evidence" value="ECO:0007669"/>
    <property type="project" value="InterPro"/>
</dbReference>
<dbReference type="OrthoDB" id="6418377at2759"/>
<keyword evidence="2" id="KW-0472">Membrane</keyword>
<name>A0A8W8MTJ0_MAGGI</name>
<dbReference type="InterPro" id="IPR005018">
    <property type="entry name" value="DOMON_domain"/>
</dbReference>
<evidence type="ECO:0000259" key="3">
    <source>
        <dbReference type="PROSITE" id="PS50836"/>
    </source>
</evidence>
<dbReference type="EnsemblMetazoa" id="G34988.3">
    <property type="protein sequence ID" value="G34988.3:cds"/>
    <property type="gene ID" value="G34988"/>
</dbReference>
<dbReference type="EnsemblMetazoa" id="G34988.1">
    <property type="protein sequence ID" value="G34988.1:cds"/>
    <property type="gene ID" value="G34988"/>
</dbReference>
<dbReference type="Proteomes" id="UP000005408">
    <property type="component" value="Unassembled WGS sequence"/>
</dbReference>
<feature type="compositionally biased region" description="Polar residues" evidence="1">
    <location>
        <begin position="184"/>
        <end position="193"/>
    </location>
</feature>
<dbReference type="PANTHER" id="PTHR46902:SF1">
    <property type="entry name" value="DOMON DOMAIN-CONTAINING PROTEIN FRRS1L"/>
    <property type="match status" value="1"/>
</dbReference>
<feature type="transmembrane region" description="Helical" evidence="2">
    <location>
        <begin position="6"/>
        <end position="26"/>
    </location>
</feature>
<organism evidence="4 5">
    <name type="scientific">Magallana gigas</name>
    <name type="common">Pacific oyster</name>
    <name type="synonym">Crassostrea gigas</name>
    <dbReference type="NCBI Taxonomy" id="29159"/>
    <lineage>
        <taxon>Eukaryota</taxon>
        <taxon>Metazoa</taxon>
        <taxon>Spiralia</taxon>
        <taxon>Lophotrochozoa</taxon>
        <taxon>Mollusca</taxon>
        <taxon>Bivalvia</taxon>
        <taxon>Autobranchia</taxon>
        <taxon>Pteriomorphia</taxon>
        <taxon>Ostreida</taxon>
        <taxon>Ostreoidea</taxon>
        <taxon>Ostreidae</taxon>
        <taxon>Magallana</taxon>
    </lineage>
</organism>